<comment type="caution">
    <text evidence="2">The sequence shown here is derived from an EMBL/GenBank/DDBJ whole genome shotgun (WGS) entry which is preliminary data.</text>
</comment>
<dbReference type="PANTHER" id="PTHR43991:SF12">
    <property type="entry name" value="WD REPEAT PROTEIN (AFU_ORTHOLOGUE AFUA_8G05640)"/>
    <property type="match status" value="1"/>
</dbReference>
<protein>
    <submittedName>
        <fullName evidence="2">Uncharacterized protein</fullName>
    </submittedName>
</protein>
<dbReference type="SMART" id="SM00320">
    <property type="entry name" value="WD40"/>
    <property type="match status" value="2"/>
</dbReference>
<proteinExistence type="predicted"/>
<dbReference type="PANTHER" id="PTHR43991">
    <property type="entry name" value="WD REPEAT PROTEIN (AFU_ORTHOLOGUE AFUA_8G05640)-RELATED"/>
    <property type="match status" value="1"/>
</dbReference>
<gene>
    <name evidence="2" type="ORF">PSON_ATCC_30995.1.T1130139</name>
</gene>
<dbReference type="InterPro" id="IPR019775">
    <property type="entry name" value="WD40_repeat_CS"/>
</dbReference>
<dbReference type="PROSITE" id="PS50294">
    <property type="entry name" value="WD_REPEATS_REGION"/>
    <property type="match status" value="1"/>
</dbReference>
<dbReference type="InterPro" id="IPR001680">
    <property type="entry name" value="WD40_rpt"/>
</dbReference>
<dbReference type="Proteomes" id="UP000692954">
    <property type="component" value="Unassembled WGS sequence"/>
</dbReference>
<dbReference type="PROSITE" id="PS00678">
    <property type="entry name" value="WD_REPEATS_1"/>
    <property type="match status" value="1"/>
</dbReference>
<reference evidence="2" key="1">
    <citation type="submission" date="2021-01" db="EMBL/GenBank/DDBJ databases">
        <authorList>
            <consortium name="Genoscope - CEA"/>
            <person name="William W."/>
        </authorList>
    </citation>
    <scope>NUCLEOTIDE SEQUENCE</scope>
</reference>
<sequence>MQQFDIQVFDHHYLCQYQDHQSIEYHTKDYRSLLRNSFFISRNNQNIHIFRQANSQYYQFSKFHPTKANEITHYQLRKCLIYNQFTNLLIYSSYDRLSVYNPCNYKQQIQMIQDFNIVGLSQCEHLVLMAGLQANILFFSLRNGQSQIQKIVPNQECIINQADFINNKEIIVSDNANQIRIFDADNFEKEKYLINCSHPVNHCEILQNLIIACLDQPIIFAYDRRQIEPSFQLKGHQNNNFVVRFDPQDNQKVATSGEDKKCLIWDLRNYSKPYSEVQAITTPFYNILYNSQGQLICIESDDFIQIVDLQNTKLYQIIDFFGKCHGCTFFQDKMYFNLQSNRQTGLFEYNLINNNKC</sequence>
<keyword evidence="3" id="KW-1185">Reference proteome</keyword>
<name>A0A8S1QMV5_9CILI</name>
<dbReference type="OrthoDB" id="20669at2759"/>
<organism evidence="2 3">
    <name type="scientific">Paramecium sonneborni</name>
    <dbReference type="NCBI Taxonomy" id="65129"/>
    <lineage>
        <taxon>Eukaryota</taxon>
        <taxon>Sar</taxon>
        <taxon>Alveolata</taxon>
        <taxon>Ciliophora</taxon>
        <taxon>Intramacronucleata</taxon>
        <taxon>Oligohymenophorea</taxon>
        <taxon>Peniculida</taxon>
        <taxon>Parameciidae</taxon>
        <taxon>Paramecium</taxon>
    </lineage>
</organism>
<evidence type="ECO:0000256" key="1">
    <source>
        <dbReference type="PROSITE-ProRule" id="PRU00221"/>
    </source>
</evidence>
<dbReference type="AlphaFoldDB" id="A0A8S1QMV5"/>
<keyword evidence="1" id="KW-0853">WD repeat</keyword>
<accession>A0A8S1QMV5</accession>
<dbReference type="PROSITE" id="PS50082">
    <property type="entry name" value="WD_REPEATS_2"/>
    <property type="match status" value="1"/>
</dbReference>
<evidence type="ECO:0000313" key="2">
    <source>
        <dbReference type="EMBL" id="CAD8117308.1"/>
    </source>
</evidence>
<feature type="repeat" description="WD" evidence="1">
    <location>
        <begin position="233"/>
        <end position="275"/>
    </location>
</feature>
<dbReference type="EMBL" id="CAJJDN010000113">
    <property type="protein sequence ID" value="CAD8117308.1"/>
    <property type="molecule type" value="Genomic_DNA"/>
</dbReference>
<evidence type="ECO:0000313" key="3">
    <source>
        <dbReference type="Proteomes" id="UP000692954"/>
    </source>
</evidence>